<sequence>MANTTLSNGWLGDLKAYLSHSFNQGHQYWNPTAAKTVYRDMIRRRILTDRSISILALLRTGNSERFRQTWGQDALTLPILKGPLCLMQDPLNDQ</sequence>
<dbReference type="EMBL" id="KN294016">
    <property type="protein sequence ID" value="KGQ00907.1"/>
    <property type="molecule type" value="Genomic_DNA"/>
</dbReference>
<dbReference type="GeneID" id="26971074"/>
<keyword evidence="2" id="KW-1185">Reference proteome</keyword>
<protein>
    <submittedName>
        <fullName evidence="1">Uncharacterized protein</fullName>
    </submittedName>
</protein>
<evidence type="ECO:0000313" key="1">
    <source>
        <dbReference type="EMBL" id="KGQ00907.1"/>
    </source>
</evidence>
<name>A0A0A2V3F0_PARBA</name>
<evidence type="ECO:0000313" key="2">
    <source>
        <dbReference type="Proteomes" id="UP000002059"/>
    </source>
</evidence>
<dbReference type="RefSeq" id="XP_015702475.1">
    <property type="nucleotide sequence ID" value="XM_015847903.1"/>
</dbReference>
<dbReference type="HOGENOM" id="CLU_2386789_0_0_1"/>
<dbReference type="AlphaFoldDB" id="A0A0A2V3F0"/>
<accession>A0A0A2V3F0</accession>
<organism evidence="1 2">
    <name type="scientific">Paracoccidioides lutzii (strain ATCC MYA-826 / Pb01)</name>
    <name type="common">Paracoccidioides brasiliensis</name>
    <dbReference type="NCBI Taxonomy" id="502779"/>
    <lineage>
        <taxon>Eukaryota</taxon>
        <taxon>Fungi</taxon>
        <taxon>Dikarya</taxon>
        <taxon>Ascomycota</taxon>
        <taxon>Pezizomycotina</taxon>
        <taxon>Eurotiomycetes</taxon>
        <taxon>Eurotiomycetidae</taxon>
        <taxon>Onygenales</taxon>
        <taxon>Ajellomycetaceae</taxon>
        <taxon>Paracoccidioides</taxon>
    </lineage>
</organism>
<proteinExistence type="predicted"/>
<reference evidence="1 2" key="1">
    <citation type="journal article" date="2011" name="PLoS Genet.">
        <title>Comparative genomic analysis of human fungal pathogens causing paracoccidioidomycosis.</title>
        <authorList>
            <person name="Desjardins C.A."/>
            <person name="Champion M.D."/>
            <person name="Holder J.W."/>
            <person name="Muszewska A."/>
            <person name="Goldberg J."/>
            <person name="Bailao A.M."/>
            <person name="Brigido M.M."/>
            <person name="Ferreira M.E."/>
            <person name="Garcia A.M."/>
            <person name="Grynberg M."/>
            <person name="Gujja S."/>
            <person name="Heiman D.I."/>
            <person name="Henn M.R."/>
            <person name="Kodira C.D."/>
            <person name="Leon-Narvaez H."/>
            <person name="Longo L.V."/>
            <person name="Ma L.J."/>
            <person name="Malavazi I."/>
            <person name="Matsuo A.L."/>
            <person name="Morais F.V."/>
            <person name="Pereira M."/>
            <person name="Rodriguez-Brito S."/>
            <person name="Sakthikumar S."/>
            <person name="Salem-Izacc S.M."/>
            <person name="Sykes S.M."/>
            <person name="Teixeira M.M."/>
            <person name="Vallejo M.C."/>
            <person name="Walter M.E."/>
            <person name="Yandava C."/>
            <person name="Young S."/>
            <person name="Zeng Q."/>
            <person name="Zucker J."/>
            <person name="Felipe M.S."/>
            <person name="Goldman G.H."/>
            <person name="Haas B.J."/>
            <person name="McEwen J.G."/>
            <person name="Nino-Vega G."/>
            <person name="Puccia R."/>
            <person name="San-Blas G."/>
            <person name="Soares C.M."/>
            <person name="Birren B.W."/>
            <person name="Cuomo C.A."/>
        </authorList>
    </citation>
    <scope>NUCLEOTIDE SEQUENCE [LARGE SCALE GENOMIC DNA]</scope>
    <source>
        <strain evidence="2">ATCC MYA-826 / Pb01</strain>
    </source>
</reference>
<dbReference type="KEGG" id="pbl:PAAG_12410"/>
<gene>
    <name evidence="1" type="ORF">PAAG_12410</name>
</gene>
<dbReference type="Proteomes" id="UP000002059">
    <property type="component" value="Partially assembled WGS sequence"/>
</dbReference>
<dbReference type="VEuPathDB" id="FungiDB:PAAG_12410"/>